<reference evidence="8" key="1">
    <citation type="submission" date="2020-07" db="EMBL/GenBank/DDBJ databases">
        <authorList>
            <person name="Lin J."/>
        </authorList>
    </citation>
    <scope>NUCLEOTIDE SEQUENCE</scope>
</reference>
<accession>A0A6V7P5M2</accession>
<sequence length="156" mass="16862">MGYTKVPMEARDTLHHRKKTYRKRHPVLKRRVEELGVLCEADAVLLMFSPPVTLRSFAAGPGNPLMLTISSFVYVIADAVDDNDADATAIDSTPFDGDNDNDADVAAVDDDDAGTSDYGDAVDDDDVDAATADNDDNATPANSHGDRRNSSRRMGM</sequence>
<dbReference type="EMBL" id="LR862145">
    <property type="protein sequence ID" value="CAD1826137.1"/>
    <property type="molecule type" value="Genomic_DNA"/>
</dbReference>
<keyword evidence="2" id="KW-0805">Transcription regulation</keyword>
<keyword evidence="4" id="KW-0804">Transcription</keyword>
<evidence type="ECO:0000256" key="1">
    <source>
        <dbReference type="ARBA" id="ARBA00004123"/>
    </source>
</evidence>
<dbReference type="Gene3D" id="3.40.1810.10">
    <property type="entry name" value="Transcription factor, MADS-box"/>
    <property type="match status" value="1"/>
</dbReference>
<evidence type="ECO:0000313" key="8">
    <source>
        <dbReference type="EMBL" id="CAD1826137.1"/>
    </source>
</evidence>
<protein>
    <recommendedName>
        <fullName evidence="7">MADS-box domain-containing protein</fullName>
    </recommendedName>
</protein>
<organism evidence="8">
    <name type="scientific">Ananas comosus var. bracteatus</name>
    <name type="common">red pineapple</name>
    <dbReference type="NCBI Taxonomy" id="296719"/>
    <lineage>
        <taxon>Eukaryota</taxon>
        <taxon>Viridiplantae</taxon>
        <taxon>Streptophyta</taxon>
        <taxon>Embryophyta</taxon>
        <taxon>Tracheophyta</taxon>
        <taxon>Spermatophyta</taxon>
        <taxon>Magnoliopsida</taxon>
        <taxon>Liliopsida</taxon>
        <taxon>Poales</taxon>
        <taxon>Bromeliaceae</taxon>
        <taxon>Bromelioideae</taxon>
        <taxon>Ananas</taxon>
    </lineage>
</organism>
<gene>
    <name evidence="8" type="ORF">CB5_LOCUS9348</name>
</gene>
<proteinExistence type="predicted"/>
<dbReference type="GO" id="GO:0005634">
    <property type="term" value="C:nucleus"/>
    <property type="evidence" value="ECO:0007669"/>
    <property type="project" value="UniProtKB-SubCell"/>
</dbReference>
<dbReference type="InterPro" id="IPR036879">
    <property type="entry name" value="TF_MADSbox_sf"/>
</dbReference>
<dbReference type="SMART" id="SM00432">
    <property type="entry name" value="MADS"/>
    <property type="match status" value="1"/>
</dbReference>
<evidence type="ECO:0000256" key="3">
    <source>
        <dbReference type="ARBA" id="ARBA00023125"/>
    </source>
</evidence>
<keyword evidence="3" id="KW-0238">DNA-binding</keyword>
<dbReference type="SUPFAM" id="SSF55455">
    <property type="entry name" value="SRF-like"/>
    <property type="match status" value="1"/>
</dbReference>
<keyword evidence="5" id="KW-0539">Nucleus</keyword>
<dbReference type="Pfam" id="PF00319">
    <property type="entry name" value="SRF-TF"/>
    <property type="match status" value="1"/>
</dbReference>
<comment type="subcellular location">
    <subcellularLocation>
        <location evidence="1">Nucleus</location>
    </subcellularLocation>
</comment>
<dbReference type="InterPro" id="IPR002100">
    <property type="entry name" value="TF_MADSbox"/>
</dbReference>
<evidence type="ECO:0000256" key="2">
    <source>
        <dbReference type="ARBA" id="ARBA00023015"/>
    </source>
</evidence>
<dbReference type="GO" id="GO:0003677">
    <property type="term" value="F:DNA binding"/>
    <property type="evidence" value="ECO:0007669"/>
    <property type="project" value="UniProtKB-KW"/>
</dbReference>
<name>A0A6V7P5M2_ANACO</name>
<evidence type="ECO:0000256" key="6">
    <source>
        <dbReference type="SAM" id="MobiDB-lite"/>
    </source>
</evidence>
<evidence type="ECO:0000256" key="5">
    <source>
        <dbReference type="ARBA" id="ARBA00023242"/>
    </source>
</evidence>
<feature type="region of interest" description="Disordered" evidence="6">
    <location>
        <begin position="86"/>
        <end position="156"/>
    </location>
</feature>
<feature type="compositionally biased region" description="Acidic residues" evidence="6">
    <location>
        <begin position="97"/>
        <end position="136"/>
    </location>
</feature>
<dbReference type="AlphaFoldDB" id="A0A6V7P5M2"/>
<evidence type="ECO:0000256" key="4">
    <source>
        <dbReference type="ARBA" id="ARBA00023163"/>
    </source>
</evidence>
<evidence type="ECO:0000259" key="7">
    <source>
        <dbReference type="PROSITE" id="PS50066"/>
    </source>
</evidence>
<dbReference type="GO" id="GO:0046983">
    <property type="term" value="F:protein dimerization activity"/>
    <property type="evidence" value="ECO:0007669"/>
    <property type="project" value="InterPro"/>
</dbReference>
<dbReference type="PROSITE" id="PS50066">
    <property type="entry name" value="MADS_BOX_2"/>
    <property type="match status" value="1"/>
</dbReference>
<feature type="domain" description="MADS-box" evidence="7">
    <location>
        <begin position="1"/>
        <end position="61"/>
    </location>
</feature>